<dbReference type="AlphaFoldDB" id="A0A645AZC2"/>
<evidence type="ECO:0000256" key="1">
    <source>
        <dbReference type="SAM" id="MobiDB-lite"/>
    </source>
</evidence>
<feature type="compositionally biased region" description="Basic and acidic residues" evidence="1">
    <location>
        <begin position="8"/>
        <end position="39"/>
    </location>
</feature>
<dbReference type="EMBL" id="VSSQ01015000">
    <property type="protein sequence ID" value="MPM54864.1"/>
    <property type="molecule type" value="Genomic_DNA"/>
</dbReference>
<feature type="region of interest" description="Disordered" evidence="1">
    <location>
        <begin position="1"/>
        <end position="98"/>
    </location>
</feature>
<feature type="compositionally biased region" description="Basic and acidic residues" evidence="1">
    <location>
        <begin position="70"/>
        <end position="98"/>
    </location>
</feature>
<protein>
    <submittedName>
        <fullName evidence="2">Uncharacterized protein</fullName>
    </submittedName>
</protein>
<reference evidence="2" key="1">
    <citation type="submission" date="2019-08" db="EMBL/GenBank/DDBJ databases">
        <authorList>
            <person name="Kucharzyk K."/>
            <person name="Murdoch R.W."/>
            <person name="Higgins S."/>
            <person name="Loffler F."/>
        </authorList>
    </citation>
    <scope>NUCLEOTIDE SEQUENCE</scope>
</reference>
<proteinExistence type="predicted"/>
<organism evidence="2">
    <name type="scientific">bioreactor metagenome</name>
    <dbReference type="NCBI Taxonomy" id="1076179"/>
    <lineage>
        <taxon>unclassified sequences</taxon>
        <taxon>metagenomes</taxon>
        <taxon>ecological metagenomes</taxon>
    </lineage>
</organism>
<evidence type="ECO:0000313" key="2">
    <source>
        <dbReference type="EMBL" id="MPM54864.1"/>
    </source>
</evidence>
<gene>
    <name evidence="2" type="ORF">SDC9_101647</name>
</gene>
<accession>A0A645AZC2</accession>
<sequence>MAQQRLSAVEKEPADEAEPQRLDRRDEPRYRRWDYDLRGGDQPVGHGEWQQRGAEGELPAARRRQVACLKEPHAEQYRPRREKADAARQQRRDGLDRKAYREVCRSPDDVDDQIGKDNEPLRVCSALRPRFPPHYLTTVAVLASVALTRSKGDILKSSPLCPAFTVMKSNLSADSSMIT</sequence>
<name>A0A645AZC2_9ZZZZ</name>
<comment type="caution">
    <text evidence="2">The sequence shown here is derived from an EMBL/GenBank/DDBJ whole genome shotgun (WGS) entry which is preliminary data.</text>
</comment>